<evidence type="ECO:0008006" key="12">
    <source>
        <dbReference type="Google" id="ProtNLM"/>
    </source>
</evidence>
<dbReference type="Pfam" id="PF00664">
    <property type="entry name" value="ABC_membrane"/>
    <property type="match status" value="1"/>
</dbReference>
<keyword evidence="5" id="KW-0067">ATP-binding</keyword>
<keyword evidence="7 8" id="KW-0472">Membrane</keyword>
<dbReference type="GO" id="GO:0016020">
    <property type="term" value="C:membrane"/>
    <property type="evidence" value="ECO:0007669"/>
    <property type="project" value="UniProtKB-SubCell"/>
</dbReference>
<feature type="domain" description="ABC transmembrane type-1" evidence="10">
    <location>
        <begin position="23"/>
        <end position="308"/>
    </location>
</feature>
<dbReference type="FunFam" id="3.40.50.300:FF:000287">
    <property type="entry name" value="Multidrug ABC transporter ATP-binding protein"/>
    <property type="match status" value="1"/>
</dbReference>
<dbReference type="PROSITE" id="PS50929">
    <property type="entry name" value="ABC_TM1F"/>
    <property type="match status" value="1"/>
</dbReference>
<dbReference type="SMART" id="SM00382">
    <property type="entry name" value="AAA"/>
    <property type="match status" value="1"/>
</dbReference>
<feature type="domain" description="ABC transporter" evidence="9">
    <location>
        <begin position="342"/>
        <end position="576"/>
    </location>
</feature>
<feature type="transmembrane region" description="Helical" evidence="8">
    <location>
        <begin position="20"/>
        <end position="40"/>
    </location>
</feature>
<dbReference type="GO" id="GO:0016887">
    <property type="term" value="F:ATP hydrolysis activity"/>
    <property type="evidence" value="ECO:0007669"/>
    <property type="project" value="InterPro"/>
</dbReference>
<dbReference type="PANTHER" id="PTHR43394">
    <property type="entry name" value="ATP-DEPENDENT PERMEASE MDL1, MITOCHONDRIAL"/>
    <property type="match status" value="1"/>
</dbReference>
<dbReference type="InterPro" id="IPR039421">
    <property type="entry name" value="Type_1_exporter"/>
</dbReference>
<evidence type="ECO:0000256" key="2">
    <source>
        <dbReference type="ARBA" id="ARBA00022448"/>
    </source>
</evidence>
<sequence length="590" mass="65967">MQHILRIIKIALRYKYRLSFAYLSTIGAIAAYIFLPKLFGDAIDSVAEPILAGDSEIHTATLYTCILAILGLSVIRGAMSYFQTYLGETLSQYVSYDLRNSFYDHIQHQSFAFHDKHHTGNLMSRAITDVENIRMFINMGLVRAPYFIALFIIVAGTLISMNWKLGLLSASFMPIVAIYTSSIRLRMRALWLLVQEKMAELSIILQENFSGQRVVKAFASENHEADKFEIKNSEVADLFVEAEKLRASSMSFMLFTFMVAMALILWYGGRQVMNGNMTPGELAAFVFYLQILALPVRMAGWVVNAYARAASAGERLFEILDAPSPVQEIENATTLKNLKGHIEFDNVSFAYDDGKPVLRNINLEANPGEIIALVGPPGSGKSTIANLLPRFYDVSTGSIKVDGVDLKEFTLHSLRENIGMVQQDVFLFTTSLKENIKYGREDATDEQVKRASSIAQLSDFIETLDEGYDTYVGERGSTLSGGQRQRMSIARAVLLDPPILILDDSTSSVDADTEDQIKAAMDNSMEGRTTFIIANRLSTVHRADKIVVLKDGRIIEEGTHQELLEEGGLYNEIYELQLRPQDELNSEVSR</sequence>
<evidence type="ECO:0000256" key="3">
    <source>
        <dbReference type="ARBA" id="ARBA00022692"/>
    </source>
</evidence>
<protein>
    <recommendedName>
        <fullName evidence="12">Multidrug ABC transporter</fullName>
    </recommendedName>
</protein>
<accession>A0A381S263</accession>
<dbReference type="SUPFAM" id="SSF52540">
    <property type="entry name" value="P-loop containing nucleoside triphosphate hydrolases"/>
    <property type="match status" value="1"/>
</dbReference>
<dbReference type="CDD" id="cd18542">
    <property type="entry name" value="ABC_6TM_YknU_like"/>
    <property type="match status" value="1"/>
</dbReference>
<evidence type="ECO:0000313" key="11">
    <source>
        <dbReference type="EMBL" id="SUZ97489.1"/>
    </source>
</evidence>
<dbReference type="GO" id="GO:0015421">
    <property type="term" value="F:ABC-type oligopeptide transporter activity"/>
    <property type="evidence" value="ECO:0007669"/>
    <property type="project" value="TreeGrafter"/>
</dbReference>
<dbReference type="InterPro" id="IPR017871">
    <property type="entry name" value="ABC_transporter-like_CS"/>
</dbReference>
<dbReference type="AlphaFoldDB" id="A0A381S263"/>
<evidence type="ECO:0000256" key="7">
    <source>
        <dbReference type="ARBA" id="ARBA00023136"/>
    </source>
</evidence>
<feature type="transmembrane region" description="Helical" evidence="8">
    <location>
        <begin position="144"/>
        <end position="161"/>
    </location>
</feature>
<keyword evidence="4" id="KW-0547">Nucleotide-binding</keyword>
<gene>
    <name evidence="11" type="ORF">METZ01_LOCUS50343</name>
</gene>
<evidence type="ECO:0000256" key="4">
    <source>
        <dbReference type="ARBA" id="ARBA00022741"/>
    </source>
</evidence>
<dbReference type="PANTHER" id="PTHR43394:SF1">
    <property type="entry name" value="ATP-BINDING CASSETTE SUB-FAMILY B MEMBER 10, MITOCHONDRIAL"/>
    <property type="match status" value="1"/>
</dbReference>
<feature type="transmembrane region" description="Helical" evidence="8">
    <location>
        <begin position="287"/>
        <end position="307"/>
    </location>
</feature>
<dbReference type="PROSITE" id="PS50893">
    <property type="entry name" value="ABC_TRANSPORTER_2"/>
    <property type="match status" value="1"/>
</dbReference>
<name>A0A381S263_9ZZZZ</name>
<dbReference type="InterPro" id="IPR027417">
    <property type="entry name" value="P-loop_NTPase"/>
</dbReference>
<evidence type="ECO:0000256" key="6">
    <source>
        <dbReference type="ARBA" id="ARBA00022989"/>
    </source>
</evidence>
<dbReference type="InterPro" id="IPR003593">
    <property type="entry name" value="AAA+_ATPase"/>
</dbReference>
<evidence type="ECO:0000256" key="5">
    <source>
        <dbReference type="ARBA" id="ARBA00022840"/>
    </source>
</evidence>
<dbReference type="Gene3D" id="3.40.50.300">
    <property type="entry name" value="P-loop containing nucleotide triphosphate hydrolases"/>
    <property type="match status" value="1"/>
</dbReference>
<dbReference type="EMBL" id="UINC01002514">
    <property type="protein sequence ID" value="SUZ97489.1"/>
    <property type="molecule type" value="Genomic_DNA"/>
</dbReference>
<feature type="transmembrane region" description="Helical" evidence="8">
    <location>
        <begin position="60"/>
        <end position="82"/>
    </location>
</feature>
<keyword evidence="3 8" id="KW-0812">Transmembrane</keyword>
<evidence type="ECO:0000259" key="10">
    <source>
        <dbReference type="PROSITE" id="PS50929"/>
    </source>
</evidence>
<organism evidence="11">
    <name type="scientific">marine metagenome</name>
    <dbReference type="NCBI Taxonomy" id="408172"/>
    <lineage>
        <taxon>unclassified sequences</taxon>
        <taxon>metagenomes</taxon>
        <taxon>ecological metagenomes</taxon>
    </lineage>
</organism>
<dbReference type="InterPro" id="IPR036640">
    <property type="entry name" value="ABC1_TM_sf"/>
</dbReference>
<evidence type="ECO:0000256" key="1">
    <source>
        <dbReference type="ARBA" id="ARBA00004141"/>
    </source>
</evidence>
<feature type="transmembrane region" description="Helical" evidence="8">
    <location>
        <begin position="250"/>
        <end position="267"/>
    </location>
</feature>
<evidence type="ECO:0000256" key="8">
    <source>
        <dbReference type="SAM" id="Phobius"/>
    </source>
</evidence>
<keyword evidence="2" id="KW-0813">Transport</keyword>
<reference evidence="11" key="1">
    <citation type="submission" date="2018-05" db="EMBL/GenBank/DDBJ databases">
        <authorList>
            <person name="Lanie J.A."/>
            <person name="Ng W.-L."/>
            <person name="Kazmierczak K.M."/>
            <person name="Andrzejewski T.M."/>
            <person name="Davidsen T.M."/>
            <person name="Wayne K.J."/>
            <person name="Tettelin H."/>
            <person name="Glass J.I."/>
            <person name="Rusch D."/>
            <person name="Podicherti R."/>
            <person name="Tsui H.-C.T."/>
            <person name="Winkler M.E."/>
        </authorList>
    </citation>
    <scope>NUCLEOTIDE SEQUENCE</scope>
</reference>
<dbReference type="SUPFAM" id="SSF90123">
    <property type="entry name" value="ABC transporter transmembrane region"/>
    <property type="match status" value="1"/>
</dbReference>
<comment type="subcellular location">
    <subcellularLocation>
        <location evidence="1">Membrane</location>
        <topology evidence="1">Multi-pass membrane protein</topology>
    </subcellularLocation>
</comment>
<keyword evidence="6 8" id="KW-1133">Transmembrane helix</keyword>
<proteinExistence type="predicted"/>
<dbReference type="Pfam" id="PF00005">
    <property type="entry name" value="ABC_tran"/>
    <property type="match status" value="1"/>
</dbReference>
<dbReference type="InterPro" id="IPR011527">
    <property type="entry name" value="ABC1_TM_dom"/>
</dbReference>
<dbReference type="InterPro" id="IPR003439">
    <property type="entry name" value="ABC_transporter-like_ATP-bd"/>
</dbReference>
<dbReference type="GO" id="GO:0005524">
    <property type="term" value="F:ATP binding"/>
    <property type="evidence" value="ECO:0007669"/>
    <property type="project" value="UniProtKB-KW"/>
</dbReference>
<dbReference type="Gene3D" id="1.20.1560.10">
    <property type="entry name" value="ABC transporter type 1, transmembrane domain"/>
    <property type="match status" value="1"/>
</dbReference>
<evidence type="ECO:0000259" key="9">
    <source>
        <dbReference type="PROSITE" id="PS50893"/>
    </source>
</evidence>
<dbReference type="PROSITE" id="PS00211">
    <property type="entry name" value="ABC_TRANSPORTER_1"/>
    <property type="match status" value="1"/>
</dbReference>